<evidence type="ECO:0000313" key="3">
    <source>
        <dbReference type="EMBL" id="RIY36531.1"/>
    </source>
</evidence>
<dbReference type="GeneID" id="97263456"/>
<dbReference type="Proteomes" id="UP000265497">
    <property type="component" value="Unassembled WGS sequence"/>
</dbReference>
<dbReference type="Proteomes" id="UP000038200">
    <property type="component" value="Unassembled WGS sequence"/>
</dbReference>
<dbReference type="EMBL" id="CDOL01000146">
    <property type="protein sequence ID" value="CEN52338.1"/>
    <property type="molecule type" value="Genomic_DNA"/>
</dbReference>
<gene>
    <name evidence="1" type="ORF">CCAND38_430012</name>
    <name evidence="2" type="ORF">CCAND93_230030</name>
    <name evidence="3" type="ORF">CKY20_06175</name>
</gene>
<keyword evidence="5" id="KW-1185">Reference proteome</keyword>
<reference evidence="4 5" key="1">
    <citation type="submission" date="2015-01" db="EMBL/GenBank/DDBJ databases">
        <authorList>
            <person name="MANFREDI Pablo"/>
        </authorList>
    </citation>
    <scope>NUCLEOTIDE SEQUENCE [LARGE SCALE GENOMIC DNA]</scope>
    <source>
        <strain evidence="1 5">CcD38</strain>
        <strain evidence="2 4">CcD93</strain>
    </source>
</reference>
<dbReference type="STRING" id="1848903.CCAND38_430012"/>
<reference evidence="3 6" key="2">
    <citation type="submission" date="2017-08" db="EMBL/GenBank/DDBJ databases">
        <title>Capnocytophaga canis 17-158 assembly.</title>
        <authorList>
            <person name="Gulvik C.A."/>
        </authorList>
    </citation>
    <scope>NUCLEOTIDE SEQUENCE [LARGE SCALE GENOMIC DNA]</scope>
    <source>
        <strain evidence="3 6">17-158</strain>
    </source>
</reference>
<evidence type="ECO:0000313" key="6">
    <source>
        <dbReference type="Proteomes" id="UP000265497"/>
    </source>
</evidence>
<evidence type="ECO:0000313" key="4">
    <source>
        <dbReference type="Proteomes" id="UP000038200"/>
    </source>
</evidence>
<sequence length="169" mass="18993">MRKYVYLFGIVSSLIFACNDGDLEVETISFENNEVLSCTADTTATFLFKYNGKQAMILELPQGVLKNSENNTKGKVASNYKLYYRSFSENVSTNYFCANYPPANPLVQSQFEATGGSITIDTKPIVNTMTNQVERYDHQITISDLVILNAEGNKVVDSEFIFGVYQTRK</sequence>
<proteinExistence type="predicted"/>
<accession>A0A0B7IQU3</accession>
<evidence type="ECO:0000313" key="2">
    <source>
        <dbReference type="EMBL" id="CEN52338.1"/>
    </source>
</evidence>
<dbReference type="Proteomes" id="UP000045051">
    <property type="component" value="Unassembled WGS sequence"/>
</dbReference>
<dbReference type="AlphaFoldDB" id="A0A0B7IQU3"/>
<dbReference type="EMBL" id="CDOI01000155">
    <property type="protein sequence ID" value="CEN47344.1"/>
    <property type="molecule type" value="Genomic_DNA"/>
</dbReference>
<protein>
    <recommendedName>
        <fullName evidence="7">Lipoprotein</fullName>
    </recommendedName>
</protein>
<dbReference type="EMBL" id="NSDI01000005">
    <property type="protein sequence ID" value="RIY36531.1"/>
    <property type="molecule type" value="Genomic_DNA"/>
</dbReference>
<dbReference type="PROSITE" id="PS51257">
    <property type="entry name" value="PROKAR_LIPOPROTEIN"/>
    <property type="match status" value="1"/>
</dbReference>
<evidence type="ECO:0000313" key="1">
    <source>
        <dbReference type="EMBL" id="CEN47344.1"/>
    </source>
</evidence>
<dbReference type="OrthoDB" id="1417969at2"/>
<name>A0A0B7IQU3_9FLAO</name>
<dbReference type="RefSeq" id="WP_042006985.1">
    <property type="nucleotide sequence ID" value="NZ_BOQK01000009.1"/>
</dbReference>
<evidence type="ECO:0000313" key="5">
    <source>
        <dbReference type="Proteomes" id="UP000045051"/>
    </source>
</evidence>
<organism evidence="2 4">
    <name type="scientific">Capnocytophaga canis</name>
    <dbReference type="NCBI Taxonomy" id="1848903"/>
    <lineage>
        <taxon>Bacteria</taxon>
        <taxon>Pseudomonadati</taxon>
        <taxon>Bacteroidota</taxon>
        <taxon>Flavobacteriia</taxon>
        <taxon>Flavobacteriales</taxon>
        <taxon>Flavobacteriaceae</taxon>
        <taxon>Capnocytophaga</taxon>
    </lineage>
</organism>
<evidence type="ECO:0008006" key="7">
    <source>
        <dbReference type="Google" id="ProtNLM"/>
    </source>
</evidence>